<reference evidence="2" key="1">
    <citation type="submission" date="2015-07" db="EMBL/GenBank/DDBJ databases">
        <title>Adaptation to a free-living lifestyle via gene acquisitions in the diplomonad Trepomonas sp. PC1.</title>
        <authorList>
            <person name="Xu F."/>
            <person name="Jerlstrom-Hultqvist J."/>
            <person name="Kolisko M."/>
            <person name="Simpson A.G.B."/>
            <person name="Roger A.J."/>
            <person name="Svard S.G."/>
            <person name="Andersson J.O."/>
        </authorList>
    </citation>
    <scope>NUCLEOTIDE SEQUENCE</scope>
    <source>
        <strain evidence="2">PC1</strain>
    </source>
</reference>
<keyword evidence="1" id="KW-0812">Transmembrane</keyword>
<proteinExistence type="predicted"/>
<evidence type="ECO:0008006" key="3">
    <source>
        <dbReference type="Google" id="ProtNLM"/>
    </source>
</evidence>
<accession>A0A146K1N2</accession>
<feature type="transmembrane region" description="Helical" evidence="1">
    <location>
        <begin position="420"/>
        <end position="442"/>
    </location>
</feature>
<protein>
    <recommendedName>
        <fullName evidence="3">Transmembrane protein</fullName>
    </recommendedName>
</protein>
<gene>
    <name evidence="2" type="ORF">TPC1_30934</name>
</gene>
<name>A0A146K1N2_9EUKA</name>
<feature type="non-terminal residue" evidence="2">
    <location>
        <position position="449"/>
    </location>
</feature>
<evidence type="ECO:0000256" key="1">
    <source>
        <dbReference type="SAM" id="Phobius"/>
    </source>
</evidence>
<organism evidence="2">
    <name type="scientific">Trepomonas sp. PC1</name>
    <dbReference type="NCBI Taxonomy" id="1076344"/>
    <lineage>
        <taxon>Eukaryota</taxon>
        <taxon>Metamonada</taxon>
        <taxon>Diplomonadida</taxon>
        <taxon>Hexamitidae</taxon>
        <taxon>Hexamitinae</taxon>
        <taxon>Trepomonas</taxon>
    </lineage>
</organism>
<dbReference type="AlphaFoldDB" id="A0A146K1N2"/>
<keyword evidence="1" id="KW-0472">Membrane</keyword>
<dbReference type="EMBL" id="GDID01007035">
    <property type="protein sequence ID" value="JAP89571.1"/>
    <property type="molecule type" value="Transcribed_RNA"/>
</dbReference>
<feature type="non-terminal residue" evidence="2">
    <location>
        <position position="1"/>
    </location>
</feature>
<sequence length="449" mass="51997">LLTIQINCFDINSSVIYYRNSESLLFTGWLSDTLSDDQIVFCQLLKSKQYLSTIQVGTSVFTISMKSFQTPMQLLLTCSSICAYYEVKKFNIAFLKFKFDDNLEFDGVAGTFKIQIFNRLNCFEEPQLILSKTVQSYNVMFQTTVSDCCQEMNNHPIITLKSSNKQLSEALNTDQNLSAYYFNCSHKQCNAVALDLESQDSENYQMIVQSEYIVKQKLQLISYYLMGTTITQAVQQDCFESAQLVIFSHKMQLQLQSGQQMICNELIVQNSIDGYFLELKLDSNINIINLTTMDSFYTDFDYTSFSTTSLSIVLQRDEETILYKTIDLTQSKFNFQIEQLIIDDNQICFEINSNIKANYKFNFNNNDVFLQLEEGTKKYCDLNEVSTEFPEHVTILIGNIKDMSVDLLDQRSYKSFHYEWVVATACSVFGIVLIIFTFYNIYSHDERPF</sequence>
<evidence type="ECO:0000313" key="2">
    <source>
        <dbReference type="EMBL" id="JAP89571.1"/>
    </source>
</evidence>
<keyword evidence="1" id="KW-1133">Transmembrane helix</keyword>